<evidence type="ECO:0000259" key="6">
    <source>
        <dbReference type="PROSITE" id="PS51007"/>
    </source>
</evidence>
<evidence type="ECO:0000313" key="7">
    <source>
        <dbReference type="EMBL" id="RCV85954.1"/>
    </source>
</evidence>
<dbReference type="AlphaFoldDB" id="A0A368TMY6"/>
<dbReference type="PROSITE" id="PS51007">
    <property type="entry name" value="CYTC"/>
    <property type="match status" value="1"/>
</dbReference>
<dbReference type="InterPro" id="IPR009056">
    <property type="entry name" value="Cyt_c-like_dom"/>
</dbReference>
<keyword evidence="1 4" id="KW-0349">Heme</keyword>
<dbReference type="Gene3D" id="1.10.760.10">
    <property type="entry name" value="Cytochrome c-like domain"/>
    <property type="match status" value="1"/>
</dbReference>
<dbReference type="RefSeq" id="WP_114488543.1">
    <property type="nucleotide sequence ID" value="NZ_CBCSHM010000092.1"/>
</dbReference>
<evidence type="ECO:0000256" key="5">
    <source>
        <dbReference type="SAM" id="MobiDB-lite"/>
    </source>
</evidence>
<feature type="compositionally biased region" description="Acidic residues" evidence="5">
    <location>
        <begin position="73"/>
        <end position="107"/>
    </location>
</feature>
<dbReference type="InterPro" id="IPR036909">
    <property type="entry name" value="Cyt_c-like_dom_sf"/>
</dbReference>
<dbReference type="SUPFAM" id="SSF46626">
    <property type="entry name" value="Cytochrome c"/>
    <property type="match status" value="1"/>
</dbReference>
<accession>A0A368TMY6</accession>
<gene>
    <name evidence="7" type="ORF">DU506_19555</name>
</gene>
<comment type="caution">
    <text evidence="7">The sequence shown here is derived from an EMBL/GenBank/DDBJ whole genome shotgun (WGS) entry which is preliminary data.</text>
</comment>
<feature type="region of interest" description="Disordered" evidence="5">
    <location>
        <begin position="62"/>
        <end position="137"/>
    </location>
</feature>
<feature type="compositionally biased region" description="Polar residues" evidence="5">
    <location>
        <begin position="111"/>
        <end position="120"/>
    </location>
</feature>
<dbReference type="GO" id="GO:0009055">
    <property type="term" value="F:electron transfer activity"/>
    <property type="evidence" value="ECO:0007669"/>
    <property type="project" value="InterPro"/>
</dbReference>
<dbReference type="GO" id="GO:0046872">
    <property type="term" value="F:metal ion binding"/>
    <property type="evidence" value="ECO:0007669"/>
    <property type="project" value="UniProtKB-KW"/>
</dbReference>
<organism evidence="7 8">
    <name type="scientific">Vreelandella rituensis</name>
    <dbReference type="NCBI Taxonomy" id="2282306"/>
    <lineage>
        <taxon>Bacteria</taxon>
        <taxon>Pseudomonadati</taxon>
        <taxon>Pseudomonadota</taxon>
        <taxon>Gammaproteobacteria</taxon>
        <taxon>Oceanospirillales</taxon>
        <taxon>Halomonadaceae</taxon>
        <taxon>Vreelandella</taxon>
    </lineage>
</organism>
<dbReference type="Pfam" id="PF21342">
    <property type="entry name" value="SoxA-TsdA_cyt-c"/>
    <property type="match status" value="1"/>
</dbReference>
<keyword evidence="8" id="KW-1185">Reference proteome</keyword>
<evidence type="ECO:0000256" key="4">
    <source>
        <dbReference type="PROSITE-ProRule" id="PRU00433"/>
    </source>
</evidence>
<dbReference type="EMBL" id="QPIJ01000080">
    <property type="protein sequence ID" value="RCV85954.1"/>
    <property type="molecule type" value="Genomic_DNA"/>
</dbReference>
<protein>
    <recommendedName>
        <fullName evidence="6">Cytochrome c domain-containing protein</fullName>
    </recommendedName>
</protein>
<evidence type="ECO:0000313" key="8">
    <source>
        <dbReference type="Proteomes" id="UP000253204"/>
    </source>
</evidence>
<feature type="domain" description="Cytochrome c" evidence="6">
    <location>
        <begin position="139"/>
        <end position="245"/>
    </location>
</feature>
<keyword evidence="2 4" id="KW-0479">Metal-binding</keyword>
<name>A0A368TMY6_9GAMM</name>
<reference evidence="7 8" key="1">
    <citation type="submission" date="2018-07" db="EMBL/GenBank/DDBJ databases">
        <title>Halomonas rutogse sp. nov., isolated from Lake TangqianCo on Tibetan Plateau.</title>
        <authorList>
            <person name="Lu H."/>
            <person name="Xing P."/>
            <person name="Wu Q."/>
        </authorList>
    </citation>
    <scope>NUCLEOTIDE SEQUENCE [LARGE SCALE GENOMIC DNA]</scope>
    <source>
        <strain evidence="7 8">TQ8S</strain>
    </source>
</reference>
<dbReference type="Proteomes" id="UP000253204">
    <property type="component" value="Unassembled WGS sequence"/>
</dbReference>
<keyword evidence="3 4" id="KW-0408">Iron</keyword>
<evidence type="ECO:0000256" key="3">
    <source>
        <dbReference type="ARBA" id="ARBA00023004"/>
    </source>
</evidence>
<evidence type="ECO:0000256" key="2">
    <source>
        <dbReference type="ARBA" id="ARBA00022723"/>
    </source>
</evidence>
<proteinExistence type="predicted"/>
<dbReference type="GO" id="GO:0020037">
    <property type="term" value="F:heme binding"/>
    <property type="evidence" value="ECO:0007669"/>
    <property type="project" value="InterPro"/>
</dbReference>
<dbReference type="OrthoDB" id="9805202at2"/>
<sequence>MSLHNEKRRDLLGKLRRQMSYTAPVLALVASGVALDVTANGGTLYVNDDSTQSSTLLLASNHAEAEAQPEAQAEGEAEDEGEAEAEAEAEGEGEAEAEGEGEAEAEAEGGTQPSARTQAVSRPENYVPGYDENGDNPAELVERGEALFNDASLSTNGLACASCHGADGQSGYQASFNQPYPHEVNMGVNQFGMDTVHADEMVQLCMVAPMAAEPLGWESTTLAALAAYVVDARQRFVGEADIPAD</sequence>
<evidence type="ECO:0000256" key="1">
    <source>
        <dbReference type="ARBA" id="ARBA00022617"/>
    </source>
</evidence>